<reference evidence="1 2" key="1">
    <citation type="submission" date="2012-12" db="EMBL/GenBank/DDBJ databases">
        <title>The Genome Sequence of Bacillus cereus VD133.</title>
        <authorList>
            <consortium name="The Broad Institute Genome Sequencing Platform"/>
            <consortium name="The Broad Institute Genome Sequencing Center for Infectious Disease"/>
            <person name="Feldgarden M."/>
            <person name="Van der Auwera G.A."/>
            <person name="Mahillon J."/>
            <person name="Duprez V."/>
            <person name="Timmery S."/>
            <person name="Mattelet C."/>
            <person name="Dierick K."/>
            <person name="Sun M."/>
            <person name="Yu Z."/>
            <person name="Zhu L."/>
            <person name="Hu X."/>
            <person name="Shank E.B."/>
            <person name="Swiecicka I."/>
            <person name="Hansen B.M."/>
            <person name="Andrup L."/>
            <person name="Walker B."/>
            <person name="Young S.K."/>
            <person name="Zeng Q."/>
            <person name="Gargeya S."/>
            <person name="Fitzgerald M."/>
            <person name="Haas B."/>
            <person name="Abouelleil A."/>
            <person name="Alvarado L."/>
            <person name="Arachchi H.M."/>
            <person name="Berlin A.M."/>
            <person name="Chapman S.B."/>
            <person name="Dewar J."/>
            <person name="Goldberg J."/>
            <person name="Griggs A."/>
            <person name="Gujja S."/>
            <person name="Hansen M."/>
            <person name="Howarth C."/>
            <person name="Imamovic A."/>
            <person name="Larimer J."/>
            <person name="McCowan C."/>
            <person name="Murphy C."/>
            <person name="Neiman D."/>
            <person name="Pearson M."/>
            <person name="Priest M."/>
            <person name="Roberts A."/>
            <person name="Saif S."/>
            <person name="Shea T."/>
            <person name="Sisk P."/>
            <person name="Sykes S."/>
            <person name="Wortman J."/>
            <person name="Nusbaum C."/>
            <person name="Birren B."/>
        </authorList>
    </citation>
    <scope>NUCLEOTIDE SEQUENCE [LARGE SCALE GENOMIC DNA]</scope>
    <source>
        <strain evidence="1 2">VD133</strain>
    </source>
</reference>
<protein>
    <submittedName>
        <fullName evidence="1">Uncharacterized protein</fullName>
    </submittedName>
</protein>
<dbReference type="AlphaFoldDB" id="A0A9W5UYR8"/>
<accession>A0A9W5UYR8</accession>
<name>A0A9W5UYR8_BACCE</name>
<dbReference type="RefSeq" id="WP_016110655.1">
    <property type="nucleotide sequence ID" value="NZ_KB976179.1"/>
</dbReference>
<dbReference type="Gene3D" id="3.30.40.30">
    <property type="entry name" value="YqaI domain"/>
    <property type="match status" value="1"/>
</dbReference>
<organism evidence="1 2">
    <name type="scientific">Bacillus cereus VD133</name>
    <dbReference type="NCBI Taxonomy" id="1053233"/>
    <lineage>
        <taxon>Bacteria</taxon>
        <taxon>Bacillati</taxon>
        <taxon>Bacillota</taxon>
        <taxon>Bacilli</taxon>
        <taxon>Bacillales</taxon>
        <taxon>Bacillaceae</taxon>
        <taxon>Bacillus</taxon>
        <taxon>Bacillus cereus group</taxon>
    </lineage>
</organism>
<evidence type="ECO:0000313" key="1">
    <source>
        <dbReference type="EMBL" id="EOO23572.1"/>
    </source>
</evidence>
<proteinExistence type="predicted"/>
<dbReference type="SUPFAM" id="SSF160713">
    <property type="entry name" value="YqaI-like"/>
    <property type="match status" value="1"/>
</dbReference>
<dbReference type="EMBL" id="AHFB01000190">
    <property type="protein sequence ID" value="EOO23572.1"/>
    <property type="molecule type" value="Genomic_DNA"/>
</dbReference>
<gene>
    <name evidence="1" type="ORF">IIU_06979</name>
</gene>
<comment type="caution">
    <text evidence="1">The sequence shown here is derived from an EMBL/GenBank/DDBJ whole genome shotgun (WGS) entry which is preliminary data.</text>
</comment>
<dbReference type="Proteomes" id="UP000014018">
    <property type="component" value="Unassembled WGS sequence"/>
</dbReference>
<sequence>MIENPMVMHNGYGIKDPQEYEPIPVEDVCGSEVFANDDILVSPDGEVLLRENAVPYLLSVLGFEERTAGERDEFTTKD</sequence>
<dbReference type="InterPro" id="IPR023118">
    <property type="entry name" value="YqaI_dom_sf"/>
</dbReference>
<evidence type="ECO:0000313" key="2">
    <source>
        <dbReference type="Proteomes" id="UP000014018"/>
    </source>
</evidence>
<dbReference type="Pfam" id="PF09466">
    <property type="entry name" value="Yqai"/>
    <property type="match status" value="1"/>
</dbReference>
<dbReference type="InterPro" id="IPR018474">
    <property type="entry name" value="Uncharacterised_Yqai"/>
</dbReference>